<evidence type="ECO:0000256" key="2">
    <source>
        <dbReference type="PROSITE-ProRule" id="PRU00176"/>
    </source>
</evidence>
<dbReference type="FunFam" id="3.30.70.330:FF:000029">
    <property type="entry name" value="U2 small nuclear ribonucleoprotein B"/>
    <property type="match status" value="1"/>
</dbReference>
<dbReference type="OrthoDB" id="266020at2759"/>
<dbReference type="PROSITE" id="PS50102">
    <property type="entry name" value="RRM"/>
    <property type="match status" value="1"/>
</dbReference>
<dbReference type="EMBL" id="LXFE01001167">
    <property type="protein sequence ID" value="OLL23837.1"/>
    <property type="molecule type" value="Genomic_DNA"/>
</dbReference>
<evidence type="ECO:0000256" key="1">
    <source>
        <dbReference type="ARBA" id="ARBA00022884"/>
    </source>
</evidence>
<evidence type="ECO:0000313" key="5">
    <source>
        <dbReference type="Proteomes" id="UP000186594"/>
    </source>
</evidence>
<dbReference type="SUPFAM" id="SSF54928">
    <property type="entry name" value="RNA-binding domain, RBD"/>
    <property type="match status" value="1"/>
</dbReference>
<keyword evidence="5" id="KW-1185">Reference proteome</keyword>
<organism evidence="4 5">
    <name type="scientific">Neolecta irregularis (strain DAH-3)</name>
    <dbReference type="NCBI Taxonomy" id="1198029"/>
    <lineage>
        <taxon>Eukaryota</taxon>
        <taxon>Fungi</taxon>
        <taxon>Dikarya</taxon>
        <taxon>Ascomycota</taxon>
        <taxon>Taphrinomycotina</taxon>
        <taxon>Neolectales</taxon>
        <taxon>Neolectaceae</taxon>
        <taxon>Neolecta</taxon>
    </lineage>
</organism>
<dbReference type="PANTHER" id="PTHR10501">
    <property type="entry name" value="U1 SMALL NUCLEAR RIBONUCLEOPROTEIN A/U2 SMALL NUCLEAR RIBONUCLEOPROTEIN B"/>
    <property type="match status" value="1"/>
</dbReference>
<dbReference type="CDD" id="cd12247">
    <property type="entry name" value="RRM2_U1A_like"/>
    <property type="match status" value="1"/>
</dbReference>
<protein>
    <submittedName>
        <fullName evidence="4">U1 small nuclear ribonucleoprotein usp102</fullName>
    </submittedName>
</protein>
<dbReference type="InterPro" id="IPR012677">
    <property type="entry name" value="Nucleotide-bd_a/b_plait_sf"/>
</dbReference>
<dbReference type="InterPro" id="IPR035979">
    <property type="entry name" value="RBD_domain_sf"/>
</dbReference>
<keyword evidence="1 2" id="KW-0694">RNA-binding</keyword>
<feature type="domain" description="RRM" evidence="3">
    <location>
        <begin position="1"/>
        <end position="72"/>
    </location>
</feature>
<keyword evidence="4" id="KW-0687">Ribonucleoprotein</keyword>
<dbReference type="Pfam" id="PF00076">
    <property type="entry name" value="RRM_1"/>
    <property type="match status" value="1"/>
</dbReference>
<dbReference type="STRING" id="1198029.A0A1U7LMG5"/>
<dbReference type="AlphaFoldDB" id="A0A1U7LMG5"/>
<sequence>MFLQNLPETINAEALTSIFRRFTGFKEIRMVPGRKGIAFVEYERDQDAVGAKQGTSGMILEGKEVKVSYARK</sequence>
<dbReference type="GO" id="GO:1990904">
    <property type="term" value="C:ribonucleoprotein complex"/>
    <property type="evidence" value="ECO:0007669"/>
    <property type="project" value="UniProtKB-KW"/>
</dbReference>
<evidence type="ECO:0000259" key="3">
    <source>
        <dbReference type="PROSITE" id="PS50102"/>
    </source>
</evidence>
<dbReference type="Proteomes" id="UP000186594">
    <property type="component" value="Unassembled WGS sequence"/>
</dbReference>
<dbReference type="Gene3D" id="3.30.70.330">
    <property type="match status" value="1"/>
</dbReference>
<proteinExistence type="predicted"/>
<dbReference type="SMART" id="SM00360">
    <property type="entry name" value="RRM"/>
    <property type="match status" value="1"/>
</dbReference>
<name>A0A1U7LMG5_NEOID</name>
<accession>A0A1U7LMG5</accession>
<dbReference type="InterPro" id="IPR000504">
    <property type="entry name" value="RRM_dom"/>
</dbReference>
<comment type="caution">
    <text evidence="4">The sequence shown here is derived from an EMBL/GenBank/DDBJ whole genome shotgun (WGS) entry which is preliminary data.</text>
</comment>
<evidence type="ECO:0000313" key="4">
    <source>
        <dbReference type="EMBL" id="OLL23837.1"/>
    </source>
</evidence>
<dbReference type="GO" id="GO:0003723">
    <property type="term" value="F:RNA binding"/>
    <property type="evidence" value="ECO:0007669"/>
    <property type="project" value="UniProtKB-UniRule"/>
</dbReference>
<gene>
    <name evidence="4" type="ORF">NEOLI_004355</name>
</gene>
<reference evidence="4 5" key="1">
    <citation type="submission" date="2016-04" db="EMBL/GenBank/DDBJ databases">
        <title>Evolutionary innovation and constraint leading to complex multicellularity in the Ascomycota.</title>
        <authorList>
            <person name="Cisse O."/>
            <person name="Nguyen A."/>
            <person name="Hewitt D.A."/>
            <person name="Jedd G."/>
            <person name="Stajich J.E."/>
        </authorList>
    </citation>
    <scope>NUCLEOTIDE SEQUENCE [LARGE SCALE GENOMIC DNA]</scope>
    <source>
        <strain evidence="4 5">DAH-3</strain>
    </source>
</reference>